<dbReference type="Gene3D" id="1.10.510.10">
    <property type="entry name" value="Transferase(Phosphotransferase) domain 1"/>
    <property type="match status" value="1"/>
</dbReference>
<protein>
    <submittedName>
        <fullName evidence="2">Serine/threonine protein kinase</fullName>
    </submittedName>
</protein>
<dbReference type="GeneID" id="16073697"/>
<dbReference type="InterPro" id="IPR011009">
    <property type="entry name" value="Kinase-like_dom_sf"/>
</dbReference>
<keyword evidence="2" id="KW-0418">Kinase</keyword>
<dbReference type="InterPro" id="IPR008266">
    <property type="entry name" value="Tyr_kinase_AS"/>
</dbReference>
<dbReference type="KEGG" id="sre:PTSG_12416"/>
<evidence type="ECO:0000313" key="3">
    <source>
        <dbReference type="Proteomes" id="UP000007799"/>
    </source>
</evidence>
<keyword evidence="3" id="KW-1185">Reference proteome</keyword>
<evidence type="ECO:0000256" key="1">
    <source>
        <dbReference type="SAM" id="MobiDB-lite"/>
    </source>
</evidence>
<gene>
    <name evidence="2" type="ORF">PTSG_12416</name>
</gene>
<feature type="region of interest" description="Disordered" evidence="1">
    <location>
        <begin position="51"/>
        <end position="77"/>
    </location>
</feature>
<sequence>MDSMCLDQHFIRQVSQDVVKLLPTRSAPSTSSEIQQRLGLDMHNNNAPSWVASSASSSLKRHERKEKQQQCAGSASPLYEEVSHKHFKVTTALARHLYQRIHSSDEGWSTFAVPDPESRLQLRFQKYLQRYLSERALSSKLTMLCQVPFEHATSIRADMAVTLTDIHDDHFFFPFLIEFKRNGSEANVKAATAQVSEYAVHAVRCVPRFREQLVGLPFPFAMTVCGSSVDVFTFVLGHKQPSCGRRFPKLYRVKLFSDAQVQRVPVILDVLLSPAWLAYFAELYTTAFRHHARKPVPALHLAWPQQQQEQESEEQDVAAVVEEFALSSIGLEESPWTPQEPRAWSTHTQTVSLAADGPEQQQTAIERHRAVVNFETFAGDVVRWNDAVLKRISSTAAEQVVKMWNLVHPDIDVSILDIDQRTCFLRTPYLGTPTIHTDGHLRCAVEQLLRLFFAGYVHGDVRAENIVVNNKSEAFVIDFGLSTKCDTIAPGGYNTWLVERHPDMFGEVIALHRPEHDLYSLAMALARNRSASAANAFFHWFALARSIILRVLREKQQLLENKGRQQEQHFGEDHAGQQQLQLVGHLIAAMETATIVH</sequence>
<accession>F2UCB5</accession>
<evidence type="ECO:0000313" key="2">
    <source>
        <dbReference type="EMBL" id="EGD74222.1"/>
    </source>
</evidence>
<dbReference type="EMBL" id="GL832968">
    <property type="protein sequence ID" value="EGD74222.1"/>
    <property type="molecule type" value="Genomic_DNA"/>
</dbReference>
<dbReference type="PROSITE" id="PS00109">
    <property type="entry name" value="PROTEIN_KINASE_TYR"/>
    <property type="match status" value="1"/>
</dbReference>
<proteinExistence type="predicted"/>
<dbReference type="GO" id="GO:0004674">
    <property type="term" value="F:protein serine/threonine kinase activity"/>
    <property type="evidence" value="ECO:0007669"/>
    <property type="project" value="UniProtKB-KW"/>
</dbReference>
<dbReference type="SUPFAM" id="SSF56112">
    <property type="entry name" value="Protein kinase-like (PK-like)"/>
    <property type="match status" value="1"/>
</dbReference>
<dbReference type="OrthoDB" id="10252354at2759"/>
<dbReference type="InParanoid" id="F2UCB5"/>
<dbReference type="AlphaFoldDB" id="F2UCB5"/>
<keyword evidence="2" id="KW-0808">Transferase</keyword>
<reference evidence="2" key="1">
    <citation type="submission" date="2009-08" db="EMBL/GenBank/DDBJ databases">
        <title>Annotation of Salpingoeca rosetta.</title>
        <authorList>
            <consortium name="The Broad Institute Genome Sequencing Platform"/>
            <person name="Russ C."/>
            <person name="Cuomo C."/>
            <person name="Burger G."/>
            <person name="Gray M.W."/>
            <person name="Holland P.W.H."/>
            <person name="King N."/>
            <person name="Lang F.B.F."/>
            <person name="Roger A.J."/>
            <person name="Ruiz-Trillo I."/>
            <person name="Young S.K."/>
            <person name="Zeng Q."/>
            <person name="Gargeya S."/>
            <person name="Alvarado L."/>
            <person name="Berlin A."/>
            <person name="Chapman S.B."/>
            <person name="Chen Z."/>
            <person name="Freedman E."/>
            <person name="Gellesch M."/>
            <person name="Goldberg J."/>
            <person name="Griggs A."/>
            <person name="Gujja S."/>
            <person name="Heilman E."/>
            <person name="Heiman D."/>
            <person name="Howarth C."/>
            <person name="Mehta T."/>
            <person name="Neiman D."/>
            <person name="Pearson M."/>
            <person name="Roberts A."/>
            <person name="Saif S."/>
            <person name="Shea T."/>
            <person name="Shenoy N."/>
            <person name="Sisk P."/>
            <person name="Stolte C."/>
            <person name="Sykes S."/>
            <person name="White J."/>
            <person name="Yandava C."/>
            <person name="Haas B."/>
            <person name="Nusbaum C."/>
            <person name="Birren B."/>
        </authorList>
    </citation>
    <scope>NUCLEOTIDE SEQUENCE [LARGE SCALE GENOMIC DNA]</scope>
    <source>
        <strain evidence="2">ATCC 50818</strain>
    </source>
</reference>
<dbReference type="RefSeq" id="XP_004993122.1">
    <property type="nucleotide sequence ID" value="XM_004993065.1"/>
</dbReference>
<keyword evidence="2" id="KW-0723">Serine/threonine-protein kinase</keyword>
<dbReference type="Proteomes" id="UP000007799">
    <property type="component" value="Unassembled WGS sequence"/>
</dbReference>
<organism evidence="3">
    <name type="scientific">Salpingoeca rosetta (strain ATCC 50818 / BSB-021)</name>
    <dbReference type="NCBI Taxonomy" id="946362"/>
    <lineage>
        <taxon>Eukaryota</taxon>
        <taxon>Choanoflagellata</taxon>
        <taxon>Craspedida</taxon>
        <taxon>Salpingoecidae</taxon>
        <taxon>Salpingoeca</taxon>
    </lineage>
</organism>
<name>F2UCB5_SALR5</name>